<dbReference type="Gene3D" id="3.30.300.30">
    <property type="match status" value="2"/>
</dbReference>
<accession>A0A934SI34</accession>
<dbReference type="Proteomes" id="UP000640485">
    <property type="component" value="Unassembled WGS sequence"/>
</dbReference>
<proteinExistence type="predicted"/>
<keyword evidence="8" id="KW-1185">Reference proteome</keyword>
<dbReference type="Gene3D" id="1.10.10.1830">
    <property type="entry name" value="Non-ribosomal peptide synthase, adenylation domain"/>
    <property type="match status" value="1"/>
</dbReference>
<gene>
    <name evidence="7" type="ORF">JJJ17_18195</name>
</gene>
<dbReference type="CDD" id="cd02440">
    <property type="entry name" value="AdoMet_MTases"/>
    <property type="match status" value="1"/>
</dbReference>
<feature type="domain" description="Carrier" evidence="6">
    <location>
        <begin position="1393"/>
        <end position="1474"/>
    </location>
</feature>
<dbReference type="GO" id="GO:0043041">
    <property type="term" value="P:amino acid activation for nonribosomal peptide biosynthetic process"/>
    <property type="evidence" value="ECO:0007669"/>
    <property type="project" value="TreeGrafter"/>
</dbReference>
<dbReference type="InterPro" id="IPR000873">
    <property type="entry name" value="AMP-dep_synth/lig_dom"/>
</dbReference>
<dbReference type="PROSITE" id="PS50075">
    <property type="entry name" value="CARRIER"/>
    <property type="match status" value="1"/>
</dbReference>
<dbReference type="SUPFAM" id="SSF47336">
    <property type="entry name" value="ACP-like"/>
    <property type="match status" value="1"/>
</dbReference>
<dbReference type="Pfam" id="PF00550">
    <property type="entry name" value="PP-binding"/>
    <property type="match status" value="1"/>
</dbReference>
<dbReference type="SMART" id="SM00823">
    <property type="entry name" value="PKS_PP"/>
    <property type="match status" value="1"/>
</dbReference>
<dbReference type="Gene3D" id="3.30.559.30">
    <property type="entry name" value="Nonribosomal peptide synthetase, condensation domain"/>
    <property type="match status" value="1"/>
</dbReference>
<evidence type="ECO:0000256" key="4">
    <source>
        <dbReference type="ARBA" id="ARBA00022553"/>
    </source>
</evidence>
<dbReference type="InterPro" id="IPR010071">
    <property type="entry name" value="AA_adenyl_dom"/>
</dbReference>
<evidence type="ECO:0000313" key="7">
    <source>
        <dbReference type="EMBL" id="MBK4217870.1"/>
    </source>
</evidence>
<dbReference type="GO" id="GO:0009403">
    <property type="term" value="P:toxin biosynthetic process"/>
    <property type="evidence" value="ECO:0007669"/>
    <property type="project" value="UniProtKB-ARBA"/>
</dbReference>
<dbReference type="SUPFAM" id="SSF53335">
    <property type="entry name" value="S-adenosyl-L-methionine-dependent methyltransferases"/>
    <property type="match status" value="1"/>
</dbReference>
<dbReference type="InterPro" id="IPR041464">
    <property type="entry name" value="TubC_N"/>
</dbReference>
<dbReference type="Pfam" id="PF18563">
    <property type="entry name" value="TubC_N"/>
    <property type="match status" value="1"/>
</dbReference>
<dbReference type="CDD" id="cd19535">
    <property type="entry name" value="Cyc_NRPS"/>
    <property type="match status" value="1"/>
</dbReference>
<dbReference type="FunFam" id="3.40.50.12780:FF:000012">
    <property type="entry name" value="Non-ribosomal peptide synthetase"/>
    <property type="match status" value="1"/>
</dbReference>
<dbReference type="InterPro" id="IPR057737">
    <property type="entry name" value="Condensation_MtbB-like"/>
</dbReference>
<dbReference type="EMBL" id="JAEPRQ010000009">
    <property type="protein sequence ID" value="MBK4217870.1"/>
    <property type="molecule type" value="Genomic_DNA"/>
</dbReference>
<comment type="cofactor">
    <cofactor evidence="1">
        <name>pantetheine 4'-phosphate</name>
        <dbReference type="ChEBI" id="CHEBI:47942"/>
    </cofactor>
</comment>
<comment type="caution">
    <text evidence="7">The sequence shown here is derived from an EMBL/GenBank/DDBJ whole genome shotgun (WGS) entry which is preliminary data.</text>
</comment>
<evidence type="ECO:0000256" key="3">
    <source>
        <dbReference type="ARBA" id="ARBA00022450"/>
    </source>
</evidence>
<dbReference type="SUPFAM" id="SSF56801">
    <property type="entry name" value="Acetyl-CoA synthetase-like"/>
    <property type="match status" value="1"/>
</dbReference>
<dbReference type="Pfam" id="PF00501">
    <property type="entry name" value="AMP-binding"/>
    <property type="match status" value="1"/>
</dbReference>
<dbReference type="InterPro" id="IPR044894">
    <property type="entry name" value="TubC_N_sf"/>
</dbReference>
<dbReference type="Pfam" id="PF00668">
    <property type="entry name" value="Condensation"/>
    <property type="match status" value="1"/>
</dbReference>
<dbReference type="GO" id="GO:0031177">
    <property type="term" value="F:phosphopantetheine binding"/>
    <property type="evidence" value="ECO:0007669"/>
    <property type="project" value="InterPro"/>
</dbReference>
<dbReference type="InterPro" id="IPR009081">
    <property type="entry name" value="PP-bd_ACP"/>
</dbReference>
<dbReference type="GO" id="GO:0005737">
    <property type="term" value="C:cytoplasm"/>
    <property type="evidence" value="ECO:0007669"/>
    <property type="project" value="TreeGrafter"/>
</dbReference>
<dbReference type="CDD" id="cd12114">
    <property type="entry name" value="A_NRPS_TlmIV_like"/>
    <property type="match status" value="1"/>
</dbReference>
<keyword evidence="4" id="KW-0597">Phosphoprotein</keyword>
<evidence type="ECO:0000313" key="8">
    <source>
        <dbReference type="Proteomes" id="UP000640485"/>
    </source>
</evidence>
<dbReference type="FunFam" id="3.30.559.10:FF:000023">
    <property type="entry name" value="Non-ribosomal peptide synthetase"/>
    <property type="match status" value="1"/>
</dbReference>
<dbReference type="PANTHER" id="PTHR45527:SF10">
    <property type="entry name" value="PYOCHELIN SYNTHASE PCHF"/>
    <property type="match status" value="1"/>
</dbReference>
<dbReference type="InterPro" id="IPR045851">
    <property type="entry name" value="AMP-bd_C_sf"/>
</dbReference>
<dbReference type="NCBIfam" id="TIGR01733">
    <property type="entry name" value="AA-adenyl-dom"/>
    <property type="match status" value="1"/>
</dbReference>
<keyword evidence="5" id="KW-0436">Ligase</keyword>
<dbReference type="SUPFAM" id="SSF52777">
    <property type="entry name" value="CoA-dependent acyltransferases"/>
    <property type="match status" value="2"/>
</dbReference>
<evidence type="ECO:0000256" key="5">
    <source>
        <dbReference type="ARBA" id="ARBA00022598"/>
    </source>
</evidence>
<dbReference type="Gene3D" id="1.10.1200.10">
    <property type="entry name" value="ACP-like"/>
    <property type="match status" value="1"/>
</dbReference>
<dbReference type="Gene3D" id="2.30.38.10">
    <property type="entry name" value="Luciferase, Domain 3"/>
    <property type="match status" value="1"/>
</dbReference>
<evidence type="ECO:0000256" key="2">
    <source>
        <dbReference type="ARBA" id="ARBA00004924"/>
    </source>
</evidence>
<dbReference type="Gene3D" id="3.40.50.1820">
    <property type="entry name" value="alpha/beta hydrolase"/>
    <property type="match status" value="1"/>
</dbReference>
<dbReference type="InterPro" id="IPR036736">
    <property type="entry name" value="ACP-like_sf"/>
</dbReference>
<dbReference type="Pfam" id="PF00975">
    <property type="entry name" value="Thioesterase"/>
    <property type="match status" value="1"/>
</dbReference>
<dbReference type="InterPro" id="IPR029063">
    <property type="entry name" value="SAM-dependent_MTases_sf"/>
</dbReference>
<reference evidence="7" key="1">
    <citation type="submission" date="2021-01" db="EMBL/GenBank/DDBJ databases">
        <title>Paracoccus amoyensis sp. nov., isolated from the surface seawater along the coast of Xiamen Island, China.</title>
        <authorList>
            <person name="Lyu L."/>
        </authorList>
    </citation>
    <scope>NUCLEOTIDE SEQUENCE</scope>
    <source>
        <strain evidence="7">MJ17</strain>
    </source>
</reference>
<dbReference type="InterPro" id="IPR013217">
    <property type="entry name" value="Methyltransf_12"/>
</dbReference>
<dbReference type="PANTHER" id="PTHR45527">
    <property type="entry name" value="NONRIBOSOMAL PEPTIDE SYNTHETASE"/>
    <property type="match status" value="1"/>
</dbReference>
<dbReference type="SUPFAM" id="SSF53474">
    <property type="entry name" value="alpha/beta-Hydrolases"/>
    <property type="match status" value="1"/>
</dbReference>
<sequence length="1787" mass="194584">MTATELVTELESLGVQIWEEEGELRFRAPRGVMNDERRAAVKANRDQVIAHLRRQAEAAAIRPAPQDRNQPFPLTDVQSAYLLGRQDLFAYGGVGCQVYAELRLDDIEPERLEAAWNRIIARHDMLRATIHADGFQQVAPEAPHYAVELHDLRNADAGQVTASVEARRERMAQQSFAPDRWPLFELAVTRTADHALIHFAIDFLIADYMSVQLLLSELARLYRDPTAPADPIELSFRDYVLAERGLRESGQYRRDRDYWMNRLDLLPEAPALPVLPHAADGPARFRRLQDILDRKDWSGFRSNAARHNLTPSVAVLAAYSAVVARWSRNDRFLLNLTLLNRQPLHADVQALVGDFTTVGLLAIETEPGRGFADEAKAVQAQLWSDMDHRLFSGVEVMRELSRRRGQDAAMTPVVFTSTIGLNESGIELGEPVFGLSQTPQVWLDCQAIEREDTLVLQWDIRDGVLPEGMADDMFAAMSTFLKDLARNAELWVHTDPVPLPAAQGTQRRVVNATEAPLPEGRLHDAFFAQAADARMADRVAVIDATGPISYTALARAAGGIAQALRDAGCQPGDSVAIALPTGWHQVASVLGIHLAGAAYLPLDVSQPALRRDRILSNANVQIVLGQPGGDWPATITLIDPATTQPAEPQDSGATVPSSLAYTIYTSGSTGEPKGVMVSHQAALNTIADINRRMQFGPDDRIFGLANLNFDLSVHDIFGPLAVGGSLVLPDPALRHDPAHWCDMVMQHRVTLWNSVPAQMQMLLHVLDADPSLELPLLRRAMLSGDWIPLSLPPHLQKRLPQLELFSLGGATEAAIWSIIHPMTELAADWTSVPYGKPLANQSFHVLDNRMRDCPEWVTGELFIGGAGLAIGYMADQARTDERFITHPETGERLYRTGDMGRYRPGGVIEFLGREDSQVKIRGYRIELAEIEAALLDCDGVAAAAALVDGDDPMDRRLAAFVQPEKLGAMPAACQVSIPAHDPKASRLALAYTEALNDAARYGFHDALRRAGGLPAKGAWGTAEDICQRIGIIPTYRRLLGRWLHLLAEAGLLTIAEDGLCSSPGGTYIPGVWQRVRDARIAAGYPDTIERNLERSLAQAGAMLRGDATPTDVFFPGGDTSFALAAYADTLVGQRINSAVIAAVRGAAGPGQKLRVLEIGAGVGGTSAALIPALKDLDCDYQFTDISRFFLNRAEQQFSDYPFVRYGLLDINHDLRGQGYLPNSQDVIVACNVLHYGRDLPALLKELGQVLRPGGRLVVVETVEEIAWTMGSLEFLVGEGEQADDEGFFQSEEVWARLLSDAAGEDAIVLPGRDDPLHAIGQRVFTIRFKAGLAQIDPTRLRQQLQDRLPAYMLPQQIEVVDALPLTPNGKIDRKTMRGWLNRAEVGADSGPADLLDPLEQRLADLWCSLLGIPRVGRHDNFFNMGGDSLLVSQLSSRLHEQFEETKSLQFTQTMRQLLRHPTIAELALFLRKAGEIEEAAPENAAPASPITPLGEVTEGADCFLVHELGGTMAPYLDLISAMKPHVPLSGLAVTKVALYLERDPAMLVQTIADEYAELIADAPPARLAGYGMGGLLAVAVASRLAERGVTPPAVTVIGGCGAGCEVQDDLALEYAFCRFIGVDPAKAGYPADDAALRRALADAAVRAGMIPAGTLAALAEEPEMQALRILRDSAPEERLERIAEAMAANRPGIDALGYARAHLSLFQHSLAAYAAFQPGLYAGDLHLLLPEEDTPSLPWLDGDTVGFWQGLCLGDVSVERIGGSHFSCLKPPHAAGVAQKLISRLGA</sequence>
<organism evidence="7 8">
    <name type="scientific">Paracoccus caeni</name>
    <dbReference type="NCBI Taxonomy" id="657651"/>
    <lineage>
        <taxon>Bacteria</taxon>
        <taxon>Pseudomonadati</taxon>
        <taxon>Pseudomonadota</taxon>
        <taxon>Alphaproteobacteria</taxon>
        <taxon>Rhodobacterales</taxon>
        <taxon>Paracoccaceae</taxon>
        <taxon>Paracoccus</taxon>
    </lineage>
</organism>
<dbReference type="RefSeq" id="WP_200689026.1">
    <property type="nucleotide sequence ID" value="NZ_JAEPRQ010000009.1"/>
</dbReference>
<dbReference type="InterPro" id="IPR020806">
    <property type="entry name" value="PKS_PP-bd"/>
</dbReference>
<protein>
    <submittedName>
        <fullName evidence="7">Amino acid adenylation domain-containing protein</fullName>
    </submittedName>
</protein>
<keyword evidence="3" id="KW-0596">Phosphopantetheine</keyword>
<dbReference type="InterPro" id="IPR029058">
    <property type="entry name" value="AB_hydrolase_fold"/>
</dbReference>
<dbReference type="InterPro" id="IPR023213">
    <property type="entry name" value="CAT-like_dom_sf"/>
</dbReference>
<comment type="pathway">
    <text evidence="2">Siderophore biosynthesis.</text>
</comment>
<dbReference type="Gene3D" id="3.40.50.150">
    <property type="entry name" value="Vaccinia Virus protein VP39"/>
    <property type="match status" value="1"/>
</dbReference>
<dbReference type="InterPro" id="IPR001242">
    <property type="entry name" value="Condensation_dom"/>
</dbReference>
<dbReference type="Gene3D" id="3.30.559.10">
    <property type="entry name" value="Chloramphenicol acetyltransferase-like domain"/>
    <property type="match status" value="1"/>
</dbReference>
<dbReference type="InterPro" id="IPR001031">
    <property type="entry name" value="Thioesterase"/>
</dbReference>
<evidence type="ECO:0000259" key="6">
    <source>
        <dbReference type="PROSITE" id="PS50075"/>
    </source>
</evidence>
<name>A0A934SI34_9RHOB</name>
<dbReference type="Gene3D" id="3.40.50.980">
    <property type="match status" value="2"/>
</dbReference>
<evidence type="ECO:0000256" key="1">
    <source>
        <dbReference type="ARBA" id="ARBA00001957"/>
    </source>
</evidence>
<dbReference type="FunFam" id="3.30.559.30:FF:000006">
    <property type="entry name" value="Yersiniabactin polyketide/non-ribosomal peptide synthetase"/>
    <property type="match status" value="1"/>
</dbReference>
<dbReference type="Pfam" id="PF08242">
    <property type="entry name" value="Methyltransf_12"/>
    <property type="match status" value="1"/>
</dbReference>
<dbReference type="GO" id="GO:0016874">
    <property type="term" value="F:ligase activity"/>
    <property type="evidence" value="ECO:0007669"/>
    <property type="project" value="UniProtKB-KW"/>
</dbReference>